<proteinExistence type="predicted"/>
<dbReference type="EMBL" id="CM007649">
    <property type="protein sequence ID" value="ONM31228.1"/>
    <property type="molecule type" value="Genomic_DNA"/>
</dbReference>
<sequence>MSNTTVDGSDSDADALRSASAGLALFPSPSPSLPILQLLPFPFNPASCRLQPLPSPFDFAVPGERTSSFQTHLIGNVFEYKEQGSPRSDLVVEFCKDVQKRSQEGYLEFGRFVSPHSFLTGSGPIDYIQKMHNGDLVHCETTFHKMGRTAQVNIICGHCSNKVCKDEQGCICNISYHERMCRVIVELAIRCVKSGPRVFKGFTVGFHPRSSEIVYNGFTQPGFEQPHHGFRM</sequence>
<dbReference type="AlphaFoldDB" id="A0A1D6MQD8"/>
<protein>
    <submittedName>
        <fullName evidence="1">Uncharacterized protein</fullName>
    </submittedName>
</protein>
<evidence type="ECO:0000313" key="1">
    <source>
        <dbReference type="EMBL" id="ONM31228.1"/>
    </source>
</evidence>
<dbReference type="PANTHER" id="PTHR35752:SF1">
    <property type="entry name" value="G-PROTEIN COUPLED RECEPTOR"/>
    <property type="match status" value="1"/>
</dbReference>
<dbReference type="PANTHER" id="PTHR35752">
    <property type="entry name" value="G-PROTEIN COUPLED RECEPTOR"/>
    <property type="match status" value="1"/>
</dbReference>
<reference evidence="1" key="1">
    <citation type="submission" date="2015-12" db="EMBL/GenBank/DDBJ databases">
        <title>Update maize B73 reference genome by single molecule sequencing technologies.</title>
        <authorList>
            <consortium name="Maize Genome Sequencing Project"/>
            <person name="Ware D."/>
        </authorList>
    </citation>
    <scope>NUCLEOTIDE SEQUENCE [LARGE SCALE GENOMIC DNA]</scope>
    <source>
        <tissue evidence="1">Seedling</tissue>
    </source>
</reference>
<accession>A0A1D6MQD8</accession>
<name>A0A1D6MQD8_MAIZE</name>
<organism evidence="1">
    <name type="scientific">Zea mays</name>
    <name type="common">Maize</name>
    <dbReference type="NCBI Taxonomy" id="4577"/>
    <lineage>
        <taxon>Eukaryota</taxon>
        <taxon>Viridiplantae</taxon>
        <taxon>Streptophyta</taxon>
        <taxon>Embryophyta</taxon>
        <taxon>Tracheophyta</taxon>
        <taxon>Spermatophyta</taxon>
        <taxon>Magnoliopsida</taxon>
        <taxon>Liliopsida</taxon>
        <taxon>Poales</taxon>
        <taxon>Poaceae</taxon>
        <taxon>PACMAD clade</taxon>
        <taxon>Panicoideae</taxon>
        <taxon>Andropogonodae</taxon>
        <taxon>Andropogoneae</taxon>
        <taxon>Tripsacinae</taxon>
        <taxon>Zea</taxon>
    </lineage>
</organism>
<dbReference type="ExpressionAtlas" id="A0A1D6MQD8">
    <property type="expression patterns" value="baseline and differential"/>
</dbReference>
<gene>
    <name evidence="1" type="ORF">ZEAMMB73_Zm00001d040366</name>
</gene>